<name>A3IXT6_9CHRO</name>
<reference evidence="1 2" key="1">
    <citation type="submission" date="2007-03" db="EMBL/GenBank/DDBJ databases">
        <authorList>
            <person name="Stal L."/>
            <person name="Ferriera S."/>
            <person name="Johnson J."/>
            <person name="Kravitz S."/>
            <person name="Beeson K."/>
            <person name="Sutton G."/>
            <person name="Rogers Y.-H."/>
            <person name="Friedman R."/>
            <person name="Frazier M."/>
            <person name="Venter J.C."/>
        </authorList>
    </citation>
    <scope>NUCLEOTIDE SEQUENCE [LARGE SCALE GENOMIC DNA]</scope>
    <source>
        <strain evidence="1 2">CCY0110</strain>
    </source>
</reference>
<evidence type="ECO:0000313" key="1">
    <source>
        <dbReference type="EMBL" id="EAZ88694.1"/>
    </source>
</evidence>
<dbReference type="EMBL" id="AAXW01000070">
    <property type="protein sequence ID" value="EAZ88694.1"/>
    <property type="molecule type" value="Genomic_DNA"/>
</dbReference>
<sequence length="87" mass="10193">MKLFWDDLPNLEDCYKYQRELISSEKSTIVFQFIRGQEEVTAELVAENTDVNLNDVKELLMYFARIGFLDKLSSGAYKVNKHNLILE</sequence>
<gene>
    <name evidence="1" type="ORF">CY0110_14215</name>
</gene>
<accession>A3IXT6</accession>
<dbReference type="Proteomes" id="UP000003781">
    <property type="component" value="Unassembled WGS sequence"/>
</dbReference>
<evidence type="ECO:0000313" key="2">
    <source>
        <dbReference type="Proteomes" id="UP000003781"/>
    </source>
</evidence>
<comment type="caution">
    <text evidence="1">The sequence shown here is derived from an EMBL/GenBank/DDBJ whole genome shotgun (WGS) entry which is preliminary data.</text>
</comment>
<proteinExistence type="predicted"/>
<organism evidence="1 2">
    <name type="scientific">Crocosphaera chwakensis CCY0110</name>
    <dbReference type="NCBI Taxonomy" id="391612"/>
    <lineage>
        <taxon>Bacteria</taxon>
        <taxon>Bacillati</taxon>
        <taxon>Cyanobacteriota</taxon>
        <taxon>Cyanophyceae</taxon>
        <taxon>Oscillatoriophycideae</taxon>
        <taxon>Chroococcales</taxon>
        <taxon>Aphanothecaceae</taxon>
        <taxon>Crocosphaera</taxon>
        <taxon>Crocosphaera chwakensis</taxon>
    </lineage>
</organism>
<keyword evidence="2" id="KW-1185">Reference proteome</keyword>
<dbReference type="AlphaFoldDB" id="A3IXT6"/>
<protein>
    <submittedName>
        <fullName evidence="1">Uncharacterized protein</fullName>
    </submittedName>
</protein>